<feature type="transmembrane region" description="Helical" evidence="7">
    <location>
        <begin position="21"/>
        <end position="50"/>
    </location>
</feature>
<dbReference type="Gene3D" id="1.20.1250.20">
    <property type="entry name" value="MFS general substrate transporter like domains"/>
    <property type="match status" value="1"/>
</dbReference>
<accession>A0ABX0Q8C3</accession>
<dbReference type="RefSeq" id="WP_167126022.1">
    <property type="nucleotide sequence ID" value="NZ_JAAQQR010000004.1"/>
</dbReference>
<evidence type="ECO:0000256" key="5">
    <source>
        <dbReference type="ARBA" id="ARBA00022989"/>
    </source>
</evidence>
<name>A0ABX0Q8C3_9GAMM</name>
<comment type="subcellular location">
    <subcellularLocation>
        <location evidence="1">Membrane</location>
        <topology evidence="1">Multi-pass membrane protein</topology>
    </subcellularLocation>
</comment>
<dbReference type="SUPFAM" id="SSF103473">
    <property type="entry name" value="MFS general substrate transporter"/>
    <property type="match status" value="1"/>
</dbReference>
<evidence type="ECO:0000256" key="6">
    <source>
        <dbReference type="ARBA" id="ARBA00023136"/>
    </source>
</evidence>
<gene>
    <name evidence="9" type="ORF">HBF26_11145</name>
</gene>
<comment type="caution">
    <text evidence="9">The sequence shown here is derived from an EMBL/GenBank/DDBJ whole genome shotgun (WGS) entry which is preliminary data.</text>
</comment>
<evidence type="ECO:0000259" key="8">
    <source>
        <dbReference type="PROSITE" id="PS50850"/>
    </source>
</evidence>
<feature type="transmembrane region" description="Helical" evidence="7">
    <location>
        <begin position="270"/>
        <end position="293"/>
    </location>
</feature>
<evidence type="ECO:0000256" key="1">
    <source>
        <dbReference type="ARBA" id="ARBA00004141"/>
    </source>
</evidence>
<feature type="transmembrane region" description="Helical" evidence="7">
    <location>
        <begin position="335"/>
        <end position="354"/>
    </location>
</feature>
<evidence type="ECO:0000256" key="3">
    <source>
        <dbReference type="ARBA" id="ARBA00022448"/>
    </source>
</evidence>
<feature type="transmembrane region" description="Helical" evidence="7">
    <location>
        <begin position="62"/>
        <end position="81"/>
    </location>
</feature>
<feature type="transmembrane region" description="Helical" evidence="7">
    <location>
        <begin position="305"/>
        <end position="323"/>
    </location>
</feature>
<feature type="domain" description="Major facilitator superfamily (MFS) profile" evidence="8">
    <location>
        <begin position="25"/>
        <end position="456"/>
    </location>
</feature>
<dbReference type="PROSITE" id="PS50850">
    <property type="entry name" value="MFS"/>
    <property type="match status" value="1"/>
</dbReference>
<dbReference type="EMBL" id="JAAQQR010000004">
    <property type="protein sequence ID" value="NID05443.1"/>
    <property type="molecule type" value="Genomic_DNA"/>
</dbReference>
<keyword evidence="10" id="KW-1185">Reference proteome</keyword>
<dbReference type="Proteomes" id="UP001429601">
    <property type="component" value="Unassembled WGS sequence"/>
</dbReference>
<dbReference type="InterPro" id="IPR005828">
    <property type="entry name" value="MFS_sugar_transport-like"/>
</dbReference>
<comment type="similarity">
    <text evidence="2">Belongs to the major facilitator superfamily. Sugar transporter (TC 2.A.1.1) family.</text>
</comment>
<keyword evidence="3" id="KW-0813">Transport</keyword>
<dbReference type="PANTHER" id="PTHR23511">
    <property type="entry name" value="SYNAPTIC VESICLE GLYCOPROTEIN 2"/>
    <property type="match status" value="1"/>
</dbReference>
<evidence type="ECO:0000256" key="2">
    <source>
        <dbReference type="ARBA" id="ARBA00010992"/>
    </source>
</evidence>
<proteinExistence type="inferred from homology"/>
<feature type="transmembrane region" description="Helical" evidence="7">
    <location>
        <begin position="93"/>
        <end position="112"/>
    </location>
</feature>
<keyword evidence="4 7" id="KW-0812">Transmembrane</keyword>
<organism evidence="9 10">
    <name type="scientific">Luteibacter jiangsuensis</name>
    <dbReference type="NCBI Taxonomy" id="637577"/>
    <lineage>
        <taxon>Bacteria</taxon>
        <taxon>Pseudomonadati</taxon>
        <taxon>Pseudomonadota</taxon>
        <taxon>Gammaproteobacteria</taxon>
        <taxon>Lysobacterales</taxon>
        <taxon>Rhodanobacteraceae</taxon>
        <taxon>Luteibacter</taxon>
    </lineage>
</organism>
<dbReference type="Pfam" id="PF00083">
    <property type="entry name" value="Sugar_tr"/>
    <property type="match status" value="1"/>
</dbReference>
<feature type="transmembrane region" description="Helical" evidence="7">
    <location>
        <begin position="159"/>
        <end position="179"/>
    </location>
</feature>
<feature type="transmembrane region" description="Helical" evidence="7">
    <location>
        <begin position="396"/>
        <end position="418"/>
    </location>
</feature>
<reference evidence="9 10" key="1">
    <citation type="journal article" date="2011" name="Curr. Microbiol.">
        <title>Luteibacter jiangsuensis sp. nov.: a methamidophos-degrading bacterium isolated from a methamidophos-manufacturing factory.</title>
        <authorList>
            <person name="Wang L."/>
            <person name="Wang G.L."/>
            <person name="Li S.P."/>
            <person name="Jiang J.D."/>
        </authorList>
    </citation>
    <scope>NUCLEOTIDE SEQUENCE [LARGE SCALE GENOMIC DNA]</scope>
    <source>
        <strain evidence="9 10">CGMCC 1.10133</strain>
    </source>
</reference>
<sequence length="476" mass="50672">MNELVETDVPARLDRLRWGRFHTLVATALGITWVLDGLEVTVTGAIAGALKSSPVLRLSDMQVGLAGSLYLVGAVAGALFFGWLTDRLGRKKLFTVTLGLYLSATAATALSPDFATFALFRLLTGAGIGGEYAAINSAIQELIPARYRGHTDLVINGSFWLGAAAGALGAVLLLDSGWLPPEIGWRLTFGLGAVLGLGILFLRRWIPESPRWLMLHGRVEEAEAIVADIETRLQAPPPDTALPRLRLRPRGLSLSDVAVTLFRTYPKRTLLGVVLMATQAFFYNAIFFTYALVLGRFYGVADAAVGLYLLPFAAGNFLGPLLLGRLFDTVGRRPMIAATYALSGLLLFATAWLFVHGHLDARTQTLAWSLVFFFASAAASSAYLTVSESFPLELRALAIALFYAFGTALGGVAGPWLFGTLIGTGERGAIGGGYVLGASLMLVGAAAAWWLGIAAERRSLEDVATPLGHIGGRGDS</sequence>
<keyword evidence="6 7" id="KW-0472">Membrane</keyword>
<evidence type="ECO:0000313" key="9">
    <source>
        <dbReference type="EMBL" id="NID05443.1"/>
    </source>
</evidence>
<evidence type="ECO:0000313" key="10">
    <source>
        <dbReference type="Proteomes" id="UP001429601"/>
    </source>
</evidence>
<evidence type="ECO:0000256" key="7">
    <source>
        <dbReference type="SAM" id="Phobius"/>
    </source>
</evidence>
<dbReference type="CDD" id="cd17316">
    <property type="entry name" value="MFS_SV2_like"/>
    <property type="match status" value="1"/>
</dbReference>
<feature type="transmembrane region" description="Helical" evidence="7">
    <location>
        <begin position="118"/>
        <end position="139"/>
    </location>
</feature>
<dbReference type="InterPro" id="IPR036259">
    <property type="entry name" value="MFS_trans_sf"/>
</dbReference>
<feature type="transmembrane region" description="Helical" evidence="7">
    <location>
        <begin position="185"/>
        <end position="206"/>
    </location>
</feature>
<dbReference type="InterPro" id="IPR020846">
    <property type="entry name" value="MFS_dom"/>
</dbReference>
<feature type="transmembrane region" description="Helical" evidence="7">
    <location>
        <begin position="366"/>
        <end position="384"/>
    </location>
</feature>
<feature type="transmembrane region" description="Helical" evidence="7">
    <location>
        <begin position="430"/>
        <end position="451"/>
    </location>
</feature>
<evidence type="ECO:0000256" key="4">
    <source>
        <dbReference type="ARBA" id="ARBA00022692"/>
    </source>
</evidence>
<keyword evidence="5 7" id="KW-1133">Transmembrane helix</keyword>
<protein>
    <submittedName>
        <fullName evidence="9">MFS transporter</fullName>
    </submittedName>
</protein>